<dbReference type="EMBL" id="CAAALY010116609">
    <property type="protein sequence ID" value="VEL30885.1"/>
    <property type="molecule type" value="Genomic_DNA"/>
</dbReference>
<feature type="compositionally biased region" description="Polar residues" evidence="1">
    <location>
        <begin position="16"/>
        <end position="34"/>
    </location>
</feature>
<keyword evidence="3" id="KW-1185">Reference proteome</keyword>
<dbReference type="AlphaFoldDB" id="A0A448X8K3"/>
<reference evidence="2" key="1">
    <citation type="submission" date="2018-11" db="EMBL/GenBank/DDBJ databases">
        <authorList>
            <consortium name="Pathogen Informatics"/>
        </authorList>
    </citation>
    <scope>NUCLEOTIDE SEQUENCE</scope>
</reference>
<evidence type="ECO:0000256" key="1">
    <source>
        <dbReference type="SAM" id="MobiDB-lite"/>
    </source>
</evidence>
<organism evidence="2 3">
    <name type="scientific">Protopolystoma xenopodis</name>
    <dbReference type="NCBI Taxonomy" id="117903"/>
    <lineage>
        <taxon>Eukaryota</taxon>
        <taxon>Metazoa</taxon>
        <taxon>Spiralia</taxon>
        <taxon>Lophotrochozoa</taxon>
        <taxon>Platyhelminthes</taxon>
        <taxon>Monogenea</taxon>
        <taxon>Polyopisthocotylea</taxon>
        <taxon>Polystomatidea</taxon>
        <taxon>Polystomatidae</taxon>
        <taxon>Protopolystoma</taxon>
    </lineage>
</organism>
<gene>
    <name evidence="2" type="ORF">PXEA_LOCUS24325</name>
</gene>
<proteinExistence type="predicted"/>
<name>A0A448X8K3_9PLAT</name>
<sequence length="128" mass="14161">MAPSTDTAISGEKESSNPVHQLLAHQSNSLFSDTDSNDEERECEIHADTNEGESASVEEAAASVMRQWHGYVAGKLESNRGRVWSEICARVQPLLAAVSRHVGRFQFEEIAGILNTTSWIMDAFLKRI</sequence>
<protein>
    <submittedName>
        <fullName evidence="2">Uncharacterized protein</fullName>
    </submittedName>
</protein>
<evidence type="ECO:0000313" key="3">
    <source>
        <dbReference type="Proteomes" id="UP000784294"/>
    </source>
</evidence>
<feature type="region of interest" description="Disordered" evidence="1">
    <location>
        <begin position="1"/>
        <end position="56"/>
    </location>
</feature>
<comment type="caution">
    <text evidence="2">The sequence shown here is derived from an EMBL/GenBank/DDBJ whole genome shotgun (WGS) entry which is preliminary data.</text>
</comment>
<evidence type="ECO:0000313" key="2">
    <source>
        <dbReference type="EMBL" id="VEL30885.1"/>
    </source>
</evidence>
<accession>A0A448X8K3</accession>
<dbReference type="Proteomes" id="UP000784294">
    <property type="component" value="Unassembled WGS sequence"/>
</dbReference>